<feature type="transmembrane region" description="Helical" evidence="1">
    <location>
        <begin position="206"/>
        <end position="228"/>
    </location>
</feature>
<feature type="transmembrane region" description="Helical" evidence="1">
    <location>
        <begin position="21"/>
        <end position="41"/>
    </location>
</feature>
<dbReference type="InterPro" id="IPR012429">
    <property type="entry name" value="HGSNAT_cat"/>
</dbReference>
<feature type="transmembrane region" description="Helical" evidence="1">
    <location>
        <begin position="137"/>
        <end position="155"/>
    </location>
</feature>
<reference evidence="3" key="1">
    <citation type="submission" date="2018-03" db="EMBL/GenBank/DDBJ databases">
        <authorList>
            <person name="Nunes O.C."/>
            <person name="Lopes A.R."/>
            <person name="Froufe H."/>
            <person name="Munoz-Merida A."/>
            <person name="Barroso C."/>
            <person name="Egas C."/>
        </authorList>
    </citation>
    <scope>NUCLEOTIDE SEQUENCE</scope>
    <source>
        <strain evidence="3">ON4</strain>
    </source>
</reference>
<protein>
    <submittedName>
        <fullName evidence="3">DUF1624 domain-containing protein</fullName>
    </submittedName>
</protein>
<keyword evidence="1" id="KW-1133">Transmembrane helix</keyword>
<feature type="transmembrane region" description="Helical" evidence="1">
    <location>
        <begin position="330"/>
        <end position="348"/>
    </location>
</feature>
<dbReference type="Pfam" id="PF07786">
    <property type="entry name" value="HGSNAT_cat"/>
    <property type="match status" value="1"/>
</dbReference>
<evidence type="ECO:0000256" key="1">
    <source>
        <dbReference type="SAM" id="Phobius"/>
    </source>
</evidence>
<feature type="transmembrane region" description="Helical" evidence="1">
    <location>
        <begin position="61"/>
        <end position="78"/>
    </location>
</feature>
<gene>
    <name evidence="3" type="ORF">C7K25_03095</name>
</gene>
<dbReference type="Proteomes" id="UP001170379">
    <property type="component" value="Unassembled WGS sequence"/>
</dbReference>
<feature type="transmembrane region" description="Helical" evidence="1">
    <location>
        <begin position="175"/>
        <end position="194"/>
    </location>
</feature>
<comment type="caution">
    <text evidence="3">The sequence shown here is derived from an EMBL/GenBank/DDBJ whole genome shotgun (WGS) entry which is preliminary data.</text>
</comment>
<evidence type="ECO:0000313" key="3">
    <source>
        <dbReference type="EMBL" id="MDJ1370365.1"/>
    </source>
</evidence>
<evidence type="ECO:0000313" key="4">
    <source>
        <dbReference type="Proteomes" id="UP001170379"/>
    </source>
</evidence>
<keyword evidence="1" id="KW-0472">Membrane</keyword>
<organism evidence="3 4">
    <name type="scientific">Gulosibacter molinativorax</name>
    <dbReference type="NCBI Taxonomy" id="256821"/>
    <lineage>
        <taxon>Bacteria</taxon>
        <taxon>Bacillati</taxon>
        <taxon>Actinomycetota</taxon>
        <taxon>Actinomycetes</taxon>
        <taxon>Micrococcales</taxon>
        <taxon>Microbacteriaceae</taxon>
        <taxon>Gulosibacter</taxon>
    </lineage>
</organism>
<keyword evidence="1" id="KW-0812">Transmembrane</keyword>
<feature type="transmembrane region" description="Helical" evidence="1">
    <location>
        <begin position="293"/>
        <end position="318"/>
    </location>
</feature>
<feature type="transmembrane region" description="Helical" evidence="1">
    <location>
        <begin position="268"/>
        <end position="286"/>
    </location>
</feature>
<name>A0ABT7C5S9_9MICO</name>
<dbReference type="EMBL" id="PXVD01000004">
    <property type="protein sequence ID" value="MDJ1370365.1"/>
    <property type="molecule type" value="Genomic_DNA"/>
</dbReference>
<feature type="transmembrane region" description="Helical" evidence="1">
    <location>
        <begin position="113"/>
        <end position="130"/>
    </location>
</feature>
<proteinExistence type="predicted"/>
<sequence length="377" mass="39406">MTNVTPWQRLRDYGQPPRIMGLDVARALAVIGMVGAHVATFGEVNIWEPETYPGIVNGRSSILFGVLAGISIAIMTGRTSIPDRASMPRYRLMLFARGSMIFLFGLFCELLTVPVAVILTFYGILYVIAIPFVRMSIPALLVTAGVIAVFGPIWTDLLEYTVGDIAGPGAQLVLFGTYPLSVWLPLILVGLAIGRLPLADKGIAGVLVAFGAGISVLAYSLSAALGGAEGSQVHGPFNNPDAELTEAGELMTRSLVASYPHSGGTLETLGSGGFAVAVIGLCLLAAGPLRVPFIPIAALGAMPLTAYTGHLVVILLGWGPAALPHDTAVWGWLTLGLVIGCTILAALFDRGPLERVVKLVSDAALGGYEKMVAATTK</sequence>
<feature type="domain" description="Heparan-alpha-glucosaminide N-acetyltransferase catalytic" evidence="2">
    <location>
        <begin position="18"/>
        <end position="199"/>
    </location>
</feature>
<accession>A0ABT7C5S9</accession>
<dbReference type="RefSeq" id="WP_084147328.1">
    <property type="nucleotide sequence ID" value="NZ_CP028426.1"/>
</dbReference>
<keyword evidence="4" id="KW-1185">Reference proteome</keyword>
<reference evidence="3" key="2">
    <citation type="journal article" date="2022" name="Sci. Rep.">
        <title>In silico prediction of the enzymes involved in the degradation of the herbicide molinate by Gulosibacter molinativorax ON4T.</title>
        <authorList>
            <person name="Lopes A.R."/>
            <person name="Bunin E."/>
            <person name="Viana A.T."/>
            <person name="Froufe H."/>
            <person name="Munoz-Merida A."/>
            <person name="Pinho D."/>
            <person name="Figueiredo J."/>
            <person name="Barroso C."/>
            <person name="Vaz-Moreira I."/>
            <person name="Bellanger X."/>
            <person name="Egas C."/>
            <person name="Nunes O.C."/>
        </authorList>
    </citation>
    <scope>NUCLEOTIDE SEQUENCE</scope>
    <source>
        <strain evidence="3">ON4</strain>
    </source>
</reference>
<evidence type="ECO:0000259" key="2">
    <source>
        <dbReference type="Pfam" id="PF07786"/>
    </source>
</evidence>